<protein>
    <submittedName>
        <fullName evidence="2">Uncharacterized protein</fullName>
    </submittedName>
</protein>
<organism evidence="2 3">
    <name type="scientific">Teratosphaeria destructans</name>
    <dbReference type="NCBI Taxonomy" id="418781"/>
    <lineage>
        <taxon>Eukaryota</taxon>
        <taxon>Fungi</taxon>
        <taxon>Dikarya</taxon>
        <taxon>Ascomycota</taxon>
        <taxon>Pezizomycotina</taxon>
        <taxon>Dothideomycetes</taxon>
        <taxon>Dothideomycetidae</taxon>
        <taxon>Mycosphaerellales</taxon>
        <taxon>Teratosphaeriaceae</taxon>
        <taxon>Teratosphaeria</taxon>
    </lineage>
</organism>
<feature type="region of interest" description="Disordered" evidence="1">
    <location>
        <begin position="1"/>
        <end position="22"/>
    </location>
</feature>
<dbReference type="Proteomes" id="UP001138500">
    <property type="component" value="Unassembled WGS sequence"/>
</dbReference>
<proteinExistence type="predicted"/>
<reference evidence="2 3" key="2">
    <citation type="journal article" date="2021" name="Curr. Genet.">
        <title>Genetic response to nitrogen starvation in the aggressive Eucalyptus foliar pathogen Teratosphaeria destructans.</title>
        <authorList>
            <person name="Havenga M."/>
            <person name="Wingfield B.D."/>
            <person name="Wingfield M.J."/>
            <person name="Dreyer L.L."/>
            <person name="Roets F."/>
            <person name="Aylward J."/>
        </authorList>
    </citation>
    <scope>NUCLEOTIDE SEQUENCE [LARGE SCALE GENOMIC DNA]</scope>
    <source>
        <strain evidence="2">CMW44962</strain>
    </source>
</reference>
<evidence type="ECO:0000313" key="2">
    <source>
        <dbReference type="EMBL" id="KAH9839583.1"/>
    </source>
</evidence>
<sequence>MAPPTPTKIAKRATTTTAARDSKTYRNRRHQLGQLWVHVLDRFDPRAARDYRRARHLEAKAGVLERLLERLNPDASSSFRPENAATTSGPTTQSQDTVVSSDLPDTSVLSIDQPDEALTMAVPDGMPETILSSCAECSWPHETFEDCRCFCGLHKLGEACPWDVANGQDGQPGHRGGLDSAGSTLADQNVGSGVWTEIQDENANQYGGVESMGSALDDWDLGLGHCMELLDGDAWMRMLDEGTWM</sequence>
<comment type="caution">
    <text evidence="2">The sequence shown here is derived from an EMBL/GenBank/DDBJ whole genome shotgun (WGS) entry which is preliminary data.</text>
</comment>
<gene>
    <name evidence="2" type="ORF">Tdes44962_MAKER08098</name>
</gene>
<keyword evidence="3" id="KW-1185">Reference proteome</keyword>
<reference evidence="2 3" key="1">
    <citation type="journal article" date="2018" name="IMA Fungus">
        <title>IMA Genome-F 10: Nine draft genome sequences of Claviceps purpurea s.lat., including C. arundinis, C. humidiphila, and C. cf. spartinae, pseudomolecules for the pitch canker pathogen Fusarium circinatum, draft genome of Davidsoniella eucalypti, Grosmannia galeiformis, Quambalaria eucalypti, and Teratosphaeria destructans.</title>
        <authorList>
            <person name="Wingfield B.D."/>
            <person name="Liu M."/>
            <person name="Nguyen H.D."/>
            <person name="Lane F.A."/>
            <person name="Morgan S.W."/>
            <person name="De Vos L."/>
            <person name="Wilken P.M."/>
            <person name="Duong T.A."/>
            <person name="Aylward J."/>
            <person name="Coetzee M.P."/>
            <person name="Dadej K."/>
            <person name="De Beer Z.W."/>
            <person name="Findlay W."/>
            <person name="Havenga M."/>
            <person name="Kolarik M."/>
            <person name="Menzies J.G."/>
            <person name="Naidoo K."/>
            <person name="Pochopski O."/>
            <person name="Shoukouhi P."/>
            <person name="Santana Q.C."/>
            <person name="Seifert K.A."/>
            <person name="Soal N."/>
            <person name="Steenkamp E.T."/>
            <person name="Tatham C.T."/>
            <person name="van der Nest M.A."/>
            <person name="Wingfield M.J."/>
        </authorList>
    </citation>
    <scope>NUCLEOTIDE SEQUENCE [LARGE SCALE GENOMIC DNA]</scope>
    <source>
        <strain evidence="2">CMW44962</strain>
    </source>
</reference>
<dbReference type="AlphaFoldDB" id="A0A9W7SX70"/>
<feature type="region of interest" description="Disordered" evidence="1">
    <location>
        <begin position="74"/>
        <end position="109"/>
    </location>
</feature>
<evidence type="ECO:0000313" key="3">
    <source>
        <dbReference type="Proteomes" id="UP001138500"/>
    </source>
</evidence>
<evidence type="ECO:0000256" key="1">
    <source>
        <dbReference type="SAM" id="MobiDB-lite"/>
    </source>
</evidence>
<name>A0A9W7SX70_9PEZI</name>
<accession>A0A9W7SX70</accession>
<dbReference type="EMBL" id="RIBY02000646">
    <property type="protein sequence ID" value="KAH9839583.1"/>
    <property type="molecule type" value="Genomic_DNA"/>
</dbReference>